<reference evidence="2" key="1">
    <citation type="journal article" date="2023" name="Mol. Phylogenet. Evol.">
        <title>Genome-scale phylogeny and comparative genomics of the fungal order Sordariales.</title>
        <authorList>
            <person name="Hensen N."/>
            <person name="Bonometti L."/>
            <person name="Westerberg I."/>
            <person name="Brannstrom I.O."/>
            <person name="Guillou S."/>
            <person name="Cros-Aarteil S."/>
            <person name="Calhoun S."/>
            <person name="Haridas S."/>
            <person name="Kuo A."/>
            <person name="Mondo S."/>
            <person name="Pangilinan J."/>
            <person name="Riley R."/>
            <person name="LaButti K."/>
            <person name="Andreopoulos B."/>
            <person name="Lipzen A."/>
            <person name="Chen C."/>
            <person name="Yan M."/>
            <person name="Daum C."/>
            <person name="Ng V."/>
            <person name="Clum A."/>
            <person name="Steindorff A."/>
            <person name="Ohm R.A."/>
            <person name="Martin F."/>
            <person name="Silar P."/>
            <person name="Natvig D.O."/>
            <person name="Lalanne C."/>
            <person name="Gautier V."/>
            <person name="Ament-Velasquez S.L."/>
            <person name="Kruys A."/>
            <person name="Hutchinson M.I."/>
            <person name="Powell A.J."/>
            <person name="Barry K."/>
            <person name="Miller A.N."/>
            <person name="Grigoriev I.V."/>
            <person name="Debuchy R."/>
            <person name="Gladieux P."/>
            <person name="Hiltunen Thoren M."/>
            <person name="Johannesson H."/>
        </authorList>
    </citation>
    <scope>NUCLEOTIDE SEQUENCE</scope>
    <source>
        <strain evidence="2">CBS 757.83</strain>
    </source>
</reference>
<sequence length="185" mass="20695">MAEHELDSSRSSLQSATPRNKRRADERPGQLEPGMQRQSTSFLILSTRVSTRHGKRHESNNNNDSGSIWLWGKRTGPGSHILGPQGIQNGFASLLPLQCVPRFITRTHLPGYRDIHGSWSPGVWRVQGVRLFEENLCGPEVGGLLLFRKGPRYLHPAARALRPVSWREVGETVLVNFLGQLSCRA</sequence>
<accession>A0AAN6QAD5</accession>
<feature type="compositionally biased region" description="Polar residues" evidence="1">
    <location>
        <begin position="9"/>
        <end position="18"/>
    </location>
</feature>
<comment type="caution">
    <text evidence="2">The sequence shown here is derived from an EMBL/GenBank/DDBJ whole genome shotgun (WGS) entry which is preliminary data.</text>
</comment>
<evidence type="ECO:0000313" key="2">
    <source>
        <dbReference type="EMBL" id="KAK4106577.1"/>
    </source>
</evidence>
<dbReference type="EMBL" id="MU863624">
    <property type="protein sequence ID" value="KAK4106577.1"/>
    <property type="molecule type" value="Genomic_DNA"/>
</dbReference>
<feature type="region of interest" description="Disordered" evidence="1">
    <location>
        <begin position="1"/>
        <end position="69"/>
    </location>
</feature>
<dbReference type="Proteomes" id="UP001305647">
    <property type="component" value="Unassembled WGS sequence"/>
</dbReference>
<feature type="compositionally biased region" description="Polar residues" evidence="1">
    <location>
        <begin position="36"/>
        <end position="49"/>
    </location>
</feature>
<gene>
    <name evidence="2" type="ORF">N658DRAFT_23856</name>
</gene>
<evidence type="ECO:0000256" key="1">
    <source>
        <dbReference type="SAM" id="MobiDB-lite"/>
    </source>
</evidence>
<protein>
    <submittedName>
        <fullName evidence="2">Uncharacterized protein</fullName>
    </submittedName>
</protein>
<dbReference type="AlphaFoldDB" id="A0AAN6QAD5"/>
<keyword evidence="3" id="KW-1185">Reference proteome</keyword>
<organism evidence="2 3">
    <name type="scientific">Parathielavia hyrcaniae</name>
    <dbReference type="NCBI Taxonomy" id="113614"/>
    <lineage>
        <taxon>Eukaryota</taxon>
        <taxon>Fungi</taxon>
        <taxon>Dikarya</taxon>
        <taxon>Ascomycota</taxon>
        <taxon>Pezizomycotina</taxon>
        <taxon>Sordariomycetes</taxon>
        <taxon>Sordariomycetidae</taxon>
        <taxon>Sordariales</taxon>
        <taxon>Chaetomiaceae</taxon>
        <taxon>Parathielavia</taxon>
    </lineage>
</organism>
<reference evidence="2" key="2">
    <citation type="submission" date="2023-05" db="EMBL/GenBank/DDBJ databases">
        <authorList>
            <consortium name="Lawrence Berkeley National Laboratory"/>
            <person name="Steindorff A."/>
            <person name="Hensen N."/>
            <person name="Bonometti L."/>
            <person name="Westerberg I."/>
            <person name="Brannstrom I.O."/>
            <person name="Guillou S."/>
            <person name="Cros-Aarteil S."/>
            <person name="Calhoun S."/>
            <person name="Haridas S."/>
            <person name="Kuo A."/>
            <person name="Mondo S."/>
            <person name="Pangilinan J."/>
            <person name="Riley R."/>
            <person name="Labutti K."/>
            <person name="Andreopoulos B."/>
            <person name="Lipzen A."/>
            <person name="Chen C."/>
            <person name="Yanf M."/>
            <person name="Daum C."/>
            <person name="Ng V."/>
            <person name="Clum A."/>
            <person name="Ohm R."/>
            <person name="Martin F."/>
            <person name="Silar P."/>
            <person name="Natvig D."/>
            <person name="Lalanne C."/>
            <person name="Gautier V."/>
            <person name="Ament-Velasquez S.L."/>
            <person name="Kruys A."/>
            <person name="Hutchinson M.I."/>
            <person name="Powell A.J."/>
            <person name="Barry K."/>
            <person name="Miller A.N."/>
            <person name="Grigoriev I.V."/>
            <person name="Debuchy R."/>
            <person name="Gladieux P."/>
            <person name="Thoren M.H."/>
            <person name="Johannesson H."/>
        </authorList>
    </citation>
    <scope>NUCLEOTIDE SEQUENCE</scope>
    <source>
        <strain evidence="2">CBS 757.83</strain>
    </source>
</reference>
<evidence type="ECO:0000313" key="3">
    <source>
        <dbReference type="Proteomes" id="UP001305647"/>
    </source>
</evidence>
<proteinExistence type="predicted"/>
<name>A0AAN6QAD5_9PEZI</name>